<sequence length="402" mass="44511">MEVCYAEQDPNSSVCQFGAHSHGGTSHVGSSQSTLSASAVGGGEQTAVLDSSRVAMQIASDQVVWPIIPKPNEVIPKIEPENQQSLPFVDANSTLHLNPQSADFALRHADTPIEKCKVRKRRLTSEDGEALDGDGTSEKQSIMRWKDEWVAQLIHIKGRAQAAVSGPQKQRVDLWQVIKSEMARTCHGFDKDSEACRKKWRRVYKEYKDDKCLRAAGNGSQKCKFYDLMDFYMGEKTSGTNNMQLTAIGCNNSHVLSPGKGDQHPDIGEEPAAYDASQALARFYMPGAGQPPSSTGEAHATKRPYRRANSHAAADESAASSSLSSMLAEFVGLGKEMLNITRRYEQETVDLLHSMKEALPCWLQESVQEPDHRRFTFLGWDDDSDLSCQFWLRVMAASAYVF</sequence>
<dbReference type="Pfam" id="PF13837">
    <property type="entry name" value="Myb_DNA-bind_4"/>
    <property type="match status" value="1"/>
</dbReference>
<dbReference type="GO" id="GO:0005634">
    <property type="term" value="C:nucleus"/>
    <property type="evidence" value="ECO:0007669"/>
    <property type="project" value="UniProtKB-SubCell"/>
</dbReference>
<evidence type="ECO:0000313" key="9">
    <source>
        <dbReference type="Proteomes" id="UP000886520"/>
    </source>
</evidence>
<evidence type="ECO:0000256" key="2">
    <source>
        <dbReference type="ARBA" id="ARBA00023015"/>
    </source>
</evidence>
<dbReference type="EMBL" id="JABFUD020000016">
    <property type="protein sequence ID" value="KAI5067982.1"/>
    <property type="molecule type" value="Genomic_DNA"/>
</dbReference>
<evidence type="ECO:0000256" key="5">
    <source>
        <dbReference type="ARBA" id="ARBA00023242"/>
    </source>
</evidence>
<evidence type="ECO:0000259" key="7">
    <source>
        <dbReference type="Pfam" id="PF13837"/>
    </source>
</evidence>
<organism evidence="8 9">
    <name type="scientific">Adiantum capillus-veneris</name>
    <name type="common">Maidenhair fern</name>
    <dbReference type="NCBI Taxonomy" id="13818"/>
    <lineage>
        <taxon>Eukaryota</taxon>
        <taxon>Viridiplantae</taxon>
        <taxon>Streptophyta</taxon>
        <taxon>Embryophyta</taxon>
        <taxon>Tracheophyta</taxon>
        <taxon>Polypodiopsida</taxon>
        <taxon>Polypodiidae</taxon>
        <taxon>Polypodiales</taxon>
        <taxon>Pteridineae</taxon>
        <taxon>Pteridaceae</taxon>
        <taxon>Vittarioideae</taxon>
        <taxon>Adiantum</taxon>
    </lineage>
</organism>
<dbReference type="PANTHER" id="PTHR21654:SF84">
    <property type="entry name" value="SI:DKEY-66I24.7"/>
    <property type="match status" value="1"/>
</dbReference>
<evidence type="ECO:0000256" key="1">
    <source>
        <dbReference type="ARBA" id="ARBA00004123"/>
    </source>
</evidence>
<name>A0A9D4UHW1_ADICA</name>
<comment type="subcellular location">
    <subcellularLocation>
        <location evidence="1">Nucleus</location>
    </subcellularLocation>
</comment>
<dbReference type="GO" id="GO:0003677">
    <property type="term" value="F:DNA binding"/>
    <property type="evidence" value="ECO:0007669"/>
    <property type="project" value="UniProtKB-KW"/>
</dbReference>
<dbReference type="AlphaFoldDB" id="A0A9D4UHW1"/>
<dbReference type="OrthoDB" id="1905690at2759"/>
<evidence type="ECO:0000256" key="3">
    <source>
        <dbReference type="ARBA" id="ARBA00023125"/>
    </source>
</evidence>
<dbReference type="GO" id="GO:0010468">
    <property type="term" value="P:regulation of gene expression"/>
    <property type="evidence" value="ECO:0007669"/>
    <property type="project" value="UniProtKB-ARBA"/>
</dbReference>
<keyword evidence="9" id="KW-1185">Reference proteome</keyword>
<accession>A0A9D4UHW1</accession>
<dbReference type="Gene3D" id="1.10.10.60">
    <property type="entry name" value="Homeodomain-like"/>
    <property type="match status" value="1"/>
</dbReference>
<keyword evidence="3" id="KW-0238">DNA-binding</keyword>
<reference evidence="8" key="1">
    <citation type="submission" date="2021-01" db="EMBL/GenBank/DDBJ databases">
        <title>Adiantum capillus-veneris genome.</title>
        <authorList>
            <person name="Fang Y."/>
            <person name="Liao Q."/>
        </authorList>
    </citation>
    <scope>NUCLEOTIDE SEQUENCE</scope>
    <source>
        <strain evidence="8">H3</strain>
        <tissue evidence="8">Leaf</tissue>
    </source>
</reference>
<comment type="caution">
    <text evidence="8">The sequence shown here is derived from an EMBL/GenBank/DDBJ whole genome shotgun (WGS) entry which is preliminary data.</text>
</comment>
<gene>
    <name evidence="8" type="ORF">GOP47_0016327</name>
</gene>
<feature type="domain" description="Myb/SANT-like DNA-binding" evidence="7">
    <location>
        <begin position="144"/>
        <end position="231"/>
    </location>
</feature>
<keyword evidence="4" id="KW-0804">Transcription</keyword>
<dbReference type="Proteomes" id="UP000886520">
    <property type="component" value="Chromosome 16"/>
</dbReference>
<keyword evidence="2" id="KW-0805">Transcription regulation</keyword>
<keyword evidence="5" id="KW-0539">Nucleus</keyword>
<feature type="region of interest" description="Disordered" evidence="6">
    <location>
        <begin position="286"/>
        <end position="314"/>
    </location>
</feature>
<proteinExistence type="predicted"/>
<evidence type="ECO:0000256" key="4">
    <source>
        <dbReference type="ARBA" id="ARBA00023163"/>
    </source>
</evidence>
<dbReference type="PANTHER" id="PTHR21654">
    <property type="entry name" value="FI21293P1"/>
    <property type="match status" value="1"/>
</dbReference>
<evidence type="ECO:0000256" key="6">
    <source>
        <dbReference type="SAM" id="MobiDB-lite"/>
    </source>
</evidence>
<evidence type="ECO:0000313" key="8">
    <source>
        <dbReference type="EMBL" id="KAI5067982.1"/>
    </source>
</evidence>
<dbReference type="InterPro" id="IPR044822">
    <property type="entry name" value="Myb_DNA-bind_4"/>
</dbReference>
<protein>
    <recommendedName>
        <fullName evidence="7">Myb/SANT-like DNA-binding domain-containing protein</fullName>
    </recommendedName>
</protein>